<sequence>MSVLSMSSSETTNKSVSINNSISLTPNNQNNDVFRDKTQKHFDTFKHSIFQKLNYINHSHSQANTKNNEGQQDDVIDEATLLNYIVKPDTLNKKIINNNLYLNDEVQSLKKKLNDMIIMNKILDDQNKKLSDEFTAMKLEQHFLKE</sequence>
<proteinExistence type="predicted"/>
<dbReference type="OrthoDB" id="3972515at2759"/>
<dbReference type="EMBL" id="FQNF01000044">
    <property type="protein sequence ID" value="SGZ40248.1"/>
    <property type="molecule type" value="Genomic_DNA"/>
</dbReference>
<dbReference type="AlphaFoldDB" id="A0A1L0B1E3"/>
<dbReference type="VEuPathDB" id="FungiDB:HGUI_02448"/>
<protein>
    <submittedName>
        <fullName evidence="1">Uncharacterized protein</fullName>
    </submittedName>
</protein>
<gene>
    <name evidence="1" type="ORF">HGUI_02448</name>
</gene>
<evidence type="ECO:0000313" key="2">
    <source>
        <dbReference type="Proteomes" id="UP000183365"/>
    </source>
</evidence>
<evidence type="ECO:0000313" key="1">
    <source>
        <dbReference type="EMBL" id="SGZ40248.1"/>
    </source>
</evidence>
<organism evidence="1 2">
    <name type="scientific">Hanseniaspora guilliermondii</name>
    <dbReference type="NCBI Taxonomy" id="56406"/>
    <lineage>
        <taxon>Eukaryota</taxon>
        <taxon>Fungi</taxon>
        <taxon>Dikarya</taxon>
        <taxon>Ascomycota</taxon>
        <taxon>Saccharomycotina</taxon>
        <taxon>Saccharomycetes</taxon>
        <taxon>Saccharomycodales</taxon>
        <taxon>Saccharomycodaceae</taxon>
        <taxon>Hanseniaspora</taxon>
    </lineage>
</organism>
<reference evidence="2" key="1">
    <citation type="submission" date="2016-11" db="EMBL/GenBank/DDBJ databases">
        <authorList>
            <person name="Guldener U."/>
        </authorList>
    </citation>
    <scope>NUCLEOTIDE SEQUENCE [LARGE SCALE GENOMIC DNA]</scope>
</reference>
<accession>A0A1L0B1E3</accession>
<name>A0A1L0B1E3_9ASCO</name>
<dbReference type="Proteomes" id="UP000183365">
    <property type="component" value="Unassembled WGS sequence"/>
</dbReference>
<keyword evidence="2" id="KW-1185">Reference proteome</keyword>